<dbReference type="AlphaFoldDB" id="A0A151IDF5"/>
<proteinExistence type="predicted"/>
<reference evidence="1 2" key="1">
    <citation type="submission" date="2016-03" db="EMBL/GenBank/DDBJ databases">
        <title>Cyphomyrmex costatus WGS genome.</title>
        <authorList>
            <person name="Nygaard S."/>
            <person name="Hu H."/>
            <person name="Boomsma J."/>
            <person name="Zhang G."/>
        </authorList>
    </citation>
    <scope>NUCLEOTIDE SEQUENCE [LARGE SCALE GENOMIC DNA]</scope>
    <source>
        <strain evidence="1">MS0001</strain>
        <tissue evidence="1">Whole body</tissue>
    </source>
</reference>
<dbReference type="Proteomes" id="UP000078542">
    <property type="component" value="Unassembled WGS sequence"/>
</dbReference>
<gene>
    <name evidence="1" type="ORF">ALC62_10859</name>
</gene>
<protein>
    <recommendedName>
        <fullName evidence="3">HTH psq-type domain-containing protein</fullName>
    </recommendedName>
</protein>
<name>A0A151IDF5_9HYME</name>
<accession>A0A151IDF5</accession>
<organism evidence="1 2">
    <name type="scientific">Cyphomyrmex costatus</name>
    <dbReference type="NCBI Taxonomy" id="456900"/>
    <lineage>
        <taxon>Eukaryota</taxon>
        <taxon>Metazoa</taxon>
        <taxon>Ecdysozoa</taxon>
        <taxon>Arthropoda</taxon>
        <taxon>Hexapoda</taxon>
        <taxon>Insecta</taxon>
        <taxon>Pterygota</taxon>
        <taxon>Neoptera</taxon>
        <taxon>Endopterygota</taxon>
        <taxon>Hymenoptera</taxon>
        <taxon>Apocrita</taxon>
        <taxon>Aculeata</taxon>
        <taxon>Formicoidea</taxon>
        <taxon>Formicidae</taxon>
        <taxon>Myrmicinae</taxon>
        <taxon>Cyphomyrmex</taxon>
    </lineage>
</organism>
<sequence length="152" mass="17645">MGNDRVNKKRYSQKNVNDALDEIEKGMSTRKEADVFQVPKNTLIPVEERKSPFKDNKPVRHWWESFCRRFNLLDIYPSRVFNLDESAFFLISKANNVLARLFTINAEGHMKNLTPKEIKTELDNVHSPRSGRPIEAATPEIIDKVFDIVLTN</sequence>
<evidence type="ECO:0000313" key="1">
    <source>
        <dbReference type="EMBL" id="KYM98431.1"/>
    </source>
</evidence>
<dbReference type="EMBL" id="KQ977960">
    <property type="protein sequence ID" value="KYM98431.1"/>
    <property type="molecule type" value="Genomic_DNA"/>
</dbReference>
<evidence type="ECO:0008006" key="3">
    <source>
        <dbReference type="Google" id="ProtNLM"/>
    </source>
</evidence>
<keyword evidence="2" id="KW-1185">Reference proteome</keyword>
<evidence type="ECO:0000313" key="2">
    <source>
        <dbReference type="Proteomes" id="UP000078542"/>
    </source>
</evidence>